<name>A0A9P4UDS9_9PLEO</name>
<reference evidence="10" key="1">
    <citation type="journal article" date="2020" name="Stud. Mycol.">
        <title>101 Dothideomycetes genomes: a test case for predicting lifestyles and emergence of pathogens.</title>
        <authorList>
            <person name="Haridas S."/>
            <person name="Albert R."/>
            <person name="Binder M."/>
            <person name="Bloem J."/>
            <person name="Labutti K."/>
            <person name="Salamov A."/>
            <person name="Andreopoulos B."/>
            <person name="Baker S."/>
            <person name="Barry K."/>
            <person name="Bills G."/>
            <person name="Bluhm B."/>
            <person name="Cannon C."/>
            <person name="Castanera R."/>
            <person name="Culley D."/>
            <person name="Daum C."/>
            <person name="Ezra D."/>
            <person name="Gonzalez J."/>
            <person name="Henrissat B."/>
            <person name="Kuo A."/>
            <person name="Liang C."/>
            <person name="Lipzen A."/>
            <person name="Lutzoni F."/>
            <person name="Magnuson J."/>
            <person name="Mondo S."/>
            <person name="Nolan M."/>
            <person name="Ohm R."/>
            <person name="Pangilinan J."/>
            <person name="Park H.-J."/>
            <person name="Ramirez L."/>
            <person name="Alfaro M."/>
            <person name="Sun H."/>
            <person name="Tritt A."/>
            <person name="Yoshinaga Y."/>
            <person name="Zwiers L.-H."/>
            <person name="Turgeon B."/>
            <person name="Goodwin S."/>
            <person name="Spatafora J."/>
            <person name="Crous P."/>
            <person name="Grigoriev I."/>
        </authorList>
    </citation>
    <scope>NUCLEOTIDE SEQUENCE</scope>
    <source>
        <strain evidence="10">CBS 690.94</strain>
    </source>
</reference>
<keyword evidence="2" id="KW-0507">mRNA processing</keyword>
<evidence type="ECO:0000313" key="10">
    <source>
        <dbReference type="EMBL" id="KAF2445477.1"/>
    </source>
</evidence>
<protein>
    <recommendedName>
        <fullName evidence="1">RNA helicase</fullName>
        <ecNumber evidence="1">3.6.4.13</ecNumber>
    </recommendedName>
</protein>
<proteinExistence type="predicted"/>
<dbReference type="Gene3D" id="3.40.50.300">
    <property type="entry name" value="P-loop containing nucleotide triphosphate hydrolases"/>
    <property type="match status" value="2"/>
</dbReference>
<dbReference type="GO" id="GO:0003724">
    <property type="term" value="F:RNA helicase activity"/>
    <property type="evidence" value="ECO:0007669"/>
    <property type="project" value="UniProtKB-EC"/>
</dbReference>
<dbReference type="Pfam" id="PF00270">
    <property type="entry name" value="DEAD"/>
    <property type="match status" value="1"/>
</dbReference>
<dbReference type="GO" id="GO:0071013">
    <property type="term" value="C:catalytic step 2 spliceosome"/>
    <property type="evidence" value="ECO:0007669"/>
    <property type="project" value="TreeGrafter"/>
</dbReference>
<dbReference type="FunFam" id="3.40.50.300:FF:000615">
    <property type="entry name" value="pre-mRNA-splicing factor ATP-dependent RNA helicase DEAH7"/>
    <property type="match status" value="1"/>
</dbReference>
<keyword evidence="6" id="KW-0067">ATP-binding</keyword>
<dbReference type="EC" id="3.6.4.13" evidence="1"/>
<dbReference type="OrthoDB" id="10253254at2759"/>
<keyword evidence="4 10" id="KW-0378">Hydrolase</keyword>
<comment type="catalytic activity">
    <reaction evidence="7">
        <text>ATP + H2O = ADP + phosphate + H(+)</text>
        <dbReference type="Rhea" id="RHEA:13065"/>
        <dbReference type="ChEBI" id="CHEBI:15377"/>
        <dbReference type="ChEBI" id="CHEBI:15378"/>
        <dbReference type="ChEBI" id="CHEBI:30616"/>
        <dbReference type="ChEBI" id="CHEBI:43474"/>
        <dbReference type="ChEBI" id="CHEBI:456216"/>
        <dbReference type="EC" id="3.6.4.13"/>
    </reaction>
</comment>
<feature type="coiled-coil region" evidence="8">
    <location>
        <begin position="24"/>
        <end position="51"/>
    </location>
</feature>
<gene>
    <name evidence="10" type="ORF">P171DRAFT_265942</name>
</gene>
<keyword evidence="5" id="KW-0347">Helicase</keyword>
<evidence type="ECO:0000256" key="8">
    <source>
        <dbReference type="SAM" id="Coils"/>
    </source>
</evidence>
<dbReference type="InterPro" id="IPR011545">
    <property type="entry name" value="DEAD/DEAH_box_helicase_dom"/>
</dbReference>
<dbReference type="InterPro" id="IPR002464">
    <property type="entry name" value="DNA/RNA_helicase_DEAH_CS"/>
</dbReference>
<dbReference type="GO" id="GO:0003723">
    <property type="term" value="F:RNA binding"/>
    <property type="evidence" value="ECO:0007669"/>
    <property type="project" value="TreeGrafter"/>
</dbReference>
<comment type="caution">
    <text evidence="10">The sequence shown here is derived from an EMBL/GenBank/DDBJ whole genome shotgun (WGS) entry which is preliminary data.</text>
</comment>
<evidence type="ECO:0000256" key="1">
    <source>
        <dbReference type="ARBA" id="ARBA00012552"/>
    </source>
</evidence>
<sequence length="435" mass="49303">MPPKRNATDDLSDLRQRSRFDYLEKREALKLAELQKDVEEDEREREKYGSKLSKRELAEMDKRKMTLRLTLERNQIDDTNSGFFMLDSTLTDKSEVLTKRNKKENYKSEVQLWEEEQTSKAKAAQGQQRVRESEDEYEFVFDPSTSINFVGDGVEFDADKQRLQAQLDEAESRAKSIADVRTSLPIHAYKKELLQAVDDNAVIIVTAETGSGKSSQIPQFLREYFISRGEPEKSVYCTQPRRVAAMSLAQRVAEEAGCRLGNEVGYTIRFEDKTSEKTRIKYLTDGTLLRMFLTQPDLPEVGCIILDEAHERTLSTDLLMGLLCDVIKYRTDLKIIVSSATLDAQAFSNYFSQAPVLYIPGRTYPVTTYYASQPEASYLSAAITTVWQIHASADAGDILVFLTGQDEIEVALARLVAPQIMMASELTRTVSKKPG</sequence>
<dbReference type="AlphaFoldDB" id="A0A9P4UDS9"/>
<evidence type="ECO:0000259" key="9">
    <source>
        <dbReference type="PROSITE" id="PS51192"/>
    </source>
</evidence>
<dbReference type="CDD" id="cd17917">
    <property type="entry name" value="DEXHc_RHA-like"/>
    <property type="match status" value="1"/>
</dbReference>
<evidence type="ECO:0000256" key="4">
    <source>
        <dbReference type="ARBA" id="ARBA00022801"/>
    </source>
</evidence>
<dbReference type="PROSITE" id="PS51192">
    <property type="entry name" value="HELICASE_ATP_BIND_1"/>
    <property type="match status" value="1"/>
</dbReference>
<dbReference type="GO" id="GO:0016787">
    <property type="term" value="F:hydrolase activity"/>
    <property type="evidence" value="ECO:0007669"/>
    <property type="project" value="UniProtKB-KW"/>
</dbReference>
<accession>A0A9P4UDS9</accession>
<keyword evidence="8" id="KW-0175">Coiled coil</keyword>
<dbReference type="GO" id="GO:0005524">
    <property type="term" value="F:ATP binding"/>
    <property type="evidence" value="ECO:0007669"/>
    <property type="project" value="UniProtKB-KW"/>
</dbReference>
<dbReference type="PANTHER" id="PTHR18934:SF83">
    <property type="entry name" value="PRE-MRNA-SPLICING FACTOR ATP-DEPENDENT RNA HELICASE DHX16"/>
    <property type="match status" value="1"/>
</dbReference>
<feature type="coiled-coil region" evidence="8">
    <location>
        <begin position="153"/>
        <end position="180"/>
    </location>
</feature>
<dbReference type="PROSITE" id="PS00690">
    <property type="entry name" value="DEAH_ATP_HELICASE"/>
    <property type="match status" value="1"/>
</dbReference>
<feature type="domain" description="Helicase ATP-binding" evidence="9">
    <location>
        <begin position="194"/>
        <end position="360"/>
    </location>
</feature>
<dbReference type="SUPFAM" id="SSF52540">
    <property type="entry name" value="P-loop containing nucleoside triphosphate hydrolases"/>
    <property type="match status" value="1"/>
</dbReference>
<dbReference type="GO" id="GO:0006397">
    <property type="term" value="P:mRNA processing"/>
    <property type="evidence" value="ECO:0007669"/>
    <property type="project" value="UniProtKB-KW"/>
</dbReference>
<evidence type="ECO:0000256" key="7">
    <source>
        <dbReference type="ARBA" id="ARBA00047984"/>
    </source>
</evidence>
<evidence type="ECO:0000256" key="2">
    <source>
        <dbReference type="ARBA" id="ARBA00022664"/>
    </source>
</evidence>
<evidence type="ECO:0000256" key="3">
    <source>
        <dbReference type="ARBA" id="ARBA00022741"/>
    </source>
</evidence>
<dbReference type="PANTHER" id="PTHR18934">
    <property type="entry name" value="ATP-DEPENDENT RNA HELICASE"/>
    <property type="match status" value="1"/>
</dbReference>
<organism evidence="10 11">
    <name type="scientific">Karstenula rhodostoma CBS 690.94</name>
    <dbReference type="NCBI Taxonomy" id="1392251"/>
    <lineage>
        <taxon>Eukaryota</taxon>
        <taxon>Fungi</taxon>
        <taxon>Dikarya</taxon>
        <taxon>Ascomycota</taxon>
        <taxon>Pezizomycotina</taxon>
        <taxon>Dothideomycetes</taxon>
        <taxon>Pleosporomycetidae</taxon>
        <taxon>Pleosporales</taxon>
        <taxon>Massarineae</taxon>
        <taxon>Didymosphaeriaceae</taxon>
        <taxon>Karstenula</taxon>
    </lineage>
</organism>
<evidence type="ECO:0000313" key="11">
    <source>
        <dbReference type="Proteomes" id="UP000799764"/>
    </source>
</evidence>
<dbReference type="InterPro" id="IPR027417">
    <property type="entry name" value="P-loop_NTPase"/>
</dbReference>
<dbReference type="InterPro" id="IPR014001">
    <property type="entry name" value="Helicase_ATP-bd"/>
</dbReference>
<evidence type="ECO:0000256" key="6">
    <source>
        <dbReference type="ARBA" id="ARBA00022840"/>
    </source>
</evidence>
<keyword evidence="11" id="KW-1185">Reference proteome</keyword>
<dbReference type="SMART" id="SM00487">
    <property type="entry name" value="DEXDc"/>
    <property type="match status" value="1"/>
</dbReference>
<dbReference type="EMBL" id="MU001499">
    <property type="protein sequence ID" value="KAF2445477.1"/>
    <property type="molecule type" value="Genomic_DNA"/>
</dbReference>
<keyword evidence="3" id="KW-0547">Nucleotide-binding</keyword>
<dbReference type="Proteomes" id="UP000799764">
    <property type="component" value="Unassembled WGS sequence"/>
</dbReference>
<evidence type="ECO:0000256" key="5">
    <source>
        <dbReference type="ARBA" id="ARBA00022806"/>
    </source>
</evidence>